<evidence type="ECO:0000313" key="5">
    <source>
        <dbReference type="Proteomes" id="UP000278351"/>
    </source>
</evidence>
<name>A0A3N4PV23_9BACT</name>
<dbReference type="Pfam" id="PF01965">
    <property type="entry name" value="DJ-1_PfpI"/>
    <property type="match status" value="1"/>
</dbReference>
<dbReference type="InterPro" id="IPR009057">
    <property type="entry name" value="Homeodomain-like_sf"/>
</dbReference>
<keyword evidence="1" id="KW-0805">Transcription regulation</keyword>
<comment type="caution">
    <text evidence="4">The sequence shown here is derived from an EMBL/GenBank/DDBJ whole genome shotgun (WGS) entry which is preliminary data.</text>
</comment>
<dbReference type="Pfam" id="PF12833">
    <property type="entry name" value="HTH_18"/>
    <property type="match status" value="1"/>
</dbReference>
<evidence type="ECO:0000256" key="2">
    <source>
        <dbReference type="ARBA" id="ARBA00023163"/>
    </source>
</evidence>
<evidence type="ECO:0000259" key="3">
    <source>
        <dbReference type="PROSITE" id="PS01124"/>
    </source>
</evidence>
<feature type="domain" description="HTH araC/xylS-type" evidence="3">
    <location>
        <begin position="234"/>
        <end position="332"/>
    </location>
</feature>
<gene>
    <name evidence="4" type="ORF">EGT74_13110</name>
</gene>
<dbReference type="Proteomes" id="UP000278351">
    <property type="component" value="Unassembled WGS sequence"/>
</dbReference>
<dbReference type="PANTHER" id="PTHR43130">
    <property type="entry name" value="ARAC-FAMILY TRANSCRIPTIONAL REGULATOR"/>
    <property type="match status" value="1"/>
</dbReference>
<dbReference type="InterPro" id="IPR052158">
    <property type="entry name" value="INH-QAR"/>
</dbReference>
<dbReference type="InterPro" id="IPR018060">
    <property type="entry name" value="HTH_AraC"/>
</dbReference>
<keyword evidence="5" id="KW-1185">Reference proteome</keyword>
<protein>
    <submittedName>
        <fullName evidence="4">Helix-turn-helix domain-containing protein</fullName>
    </submittedName>
</protein>
<evidence type="ECO:0000256" key="1">
    <source>
        <dbReference type="ARBA" id="ARBA00023015"/>
    </source>
</evidence>
<dbReference type="AlphaFoldDB" id="A0A3N4PV23"/>
<dbReference type="SUPFAM" id="SSF46689">
    <property type="entry name" value="Homeodomain-like"/>
    <property type="match status" value="2"/>
</dbReference>
<dbReference type="GO" id="GO:0043565">
    <property type="term" value="F:sequence-specific DNA binding"/>
    <property type="evidence" value="ECO:0007669"/>
    <property type="project" value="InterPro"/>
</dbReference>
<proteinExistence type="predicted"/>
<dbReference type="InterPro" id="IPR002818">
    <property type="entry name" value="DJ-1/PfpI"/>
</dbReference>
<dbReference type="EMBL" id="RPDH01000002">
    <property type="protein sequence ID" value="RPE08007.1"/>
    <property type="molecule type" value="Genomic_DNA"/>
</dbReference>
<sequence>MYKFGYICTMHMKHISLIVYDDVLPAAVFNTAALLTSANDAAAKQGNPAPFRIELVGAHLRKTQMNLPVQLHYTRTISDAFDTDIVIIPPMSTEPQDISAMLADNHQLISWINEKYHRHAQIISLCTGAYFLAECGLLNGLPATSHWGAMEDLRKRYPLIHFKSDHVVTHAQAIITGGGGFSSLNALLYFIENNCGKEISVALSKFYALDYGRTSQSVFTVFSGQRQHNDPEIHQAQRYIEQEFKTDISVEQIAREVNMSKRNFIRRFKNATALNPIEFIQRIKVEAAKKAFEVGETNIAAVTYSVGYNDLKTFRTVFKKITGLTPVEYRNRYNTPMMVN</sequence>
<organism evidence="4 5">
    <name type="scientific">Chitinophaga lutea</name>
    <dbReference type="NCBI Taxonomy" id="2488634"/>
    <lineage>
        <taxon>Bacteria</taxon>
        <taxon>Pseudomonadati</taxon>
        <taxon>Bacteroidota</taxon>
        <taxon>Chitinophagia</taxon>
        <taxon>Chitinophagales</taxon>
        <taxon>Chitinophagaceae</taxon>
        <taxon>Chitinophaga</taxon>
    </lineage>
</organism>
<keyword evidence="2" id="KW-0804">Transcription</keyword>
<dbReference type="InterPro" id="IPR029062">
    <property type="entry name" value="Class_I_gatase-like"/>
</dbReference>
<dbReference type="PROSITE" id="PS01124">
    <property type="entry name" value="HTH_ARAC_FAMILY_2"/>
    <property type="match status" value="1"/>
</dbReference>
<dbReference type="Gene3D" id="3.40.50.880">
    <property type="match status" value="1"/>
</dbReference>
<dbReference type="Gene3D" id="1.10.10.60">
    <property type="entry name" value="Homeodomain-like"/>
    <property type="match status" value="2"/>
</dbReference>
<accession>A0A3N4PV23</accession>
<dbReference type="SUPFAM" id="SSF52317">
    <property type="entry name" value="Class I glutamine amidotransferase-like"/>
    <property type="match status" value="1"/>
</dbReference>
<evidence type="ECO:0000313" key="4">
    <source>
        <dbReference type="EMBL" id="RPE08007.1"/>
    </source>
</evidence>
<reference evidence="4 5" key="1">
    <citation type="submission" date="2018-11" db="EMBL/GenBank/DDBJ databases">
        <title>Chitinophaga lutea sp.nov., isolate from arsenic contaminated soil.</title>
        <authorList>
            <person name="Zong Y."/>
        </authorList>
    </citation>
    <scope>NUCLEOTIDE SEQUENCE [LARGE SCALE GENOMIC DNA]</scope>
    <source>
        <strain evidence="4 5">ZY74</strain>
    </source>
</reference>
<dbReference type="SMART" id="SM00342">
    <property type="entry name" value="HTH_ARAC"/>
    <property type="match status" value="1"/>
</dbReference>
<dbReference type="GO" id="GO:0003700">
    <property type="term" value="F:DNA-binding transcription factor activity"/>
    <property type="evidence" value="ECO:0007669"/>
    <property type="project" value="InterPro"/>
</dbReference>
<dbReference type="PANTHER" id="PTHR43130:SF11">
    <property type="entry name" value="TRANSCRIPTIONAL REGULATORY PROTEIN"/>
    <property type="match status" value="1"/>
</dbReference>